<proteinExistence type="predicted"/>
<evidence type="ECO:0000256" key="1">
    <source>
        <dbReference type="SAM" id="MobiDB-lite"/>
    </source>
</evidence>
<protein>
    <submittedName>
        <fullName evidence="2">Uncharacterized protein</fullName>
    </submittedName>
</protein>
<evidence type="ECO:0000313" key="2">
    <source>
        <dbReference type="EMBL" id="KAJ8365060.1"/>
    </source>
</evidence>
<dbReference type="AlphaFoldDB" id="A0A9Q1J485"/>
<comment type="caution">
    <text evidence="2">The sequence shown here is derived from an EMBL/GenBank/DDBJ whole genome shotgun (WGS) entry which is preliminary data.</text>
</comment>
<sequence>MKQEHKDLKSNRRRDFQGESAGERAKPHGVPAHPACLSPKNYTLLTMPPLSNLRKDMVMAADLMDEEEEVERV</sequence>
<evidence type="ECO:0000313" key="3">
    <source>
        <dbReference type="Proteomes" id="UP001152622"/>
    </source>
</evidence>
<feature type="compositionally biased region" description="Basic and acidic residues" evidence="1">
    <location>
        <begin position="1"/>
        <end position="26"/>
    </location>
</feature>
<name>A0A9Q1J485_SYNKA</name>
<keyword evidence="3" id="KW-1185">Reference proteome</keyword>
<dbReference type="EMBL" id="JAINUF010000004">
    <property type="protein sequence ID" value="KAJ8365060.1"/>
    <property type="molecule type" value="Genomic_DNA"/>
</dbReference>
<organism evidence="2 3">
    <name type="scientific">Synaphobranchus kaupii</name>
    <name type="common">Kaup's arrowtooth eel</name>
    <dbReference type="NCBI Taxonomy" id="118154"/>
    <lineage>
        <taxon>Eukaryota</taxon>
        <taxon>Metazoa</taxon>
        <taxon>Chordata</taxon>
        <taxon>Craniata</taxon>
        <taxon>Vertebrata</taxon>
        <taxon>Euteleostomi</taxon>
        <taxon>Actinopterygii</taxon>
        <taxon>Neopterygii</taxon>
        <taxon>Teleostei</taxon>
        <taxon>Anguilliformes</taxon>
        <taxon>Synaphobranchidae</taxon>
        <taxon>Synaphobranchus</taxon>
    </lineage>
</organism>
<dbReference type="Proteomes" id="UP001152622">
    <property type="component" value="Chromosome 4"/>
</dbReference>
<gene>
    <name evidence="2" type="ORF">SKAU_G00138910</name>
</gene>
<accession>A0A9Q1J485</accession>
<feature type="region of interest" description="Disordered" evidence="1">
    <location>
        <begin position="1"/>
        <end position="39"/>
    </location>
</feature>
<reference evidence="2" key="1">
    <citation type="journal article" date="2023" name="Science">
        <title>Genome structures resolve the early diversification of teleost fishes.</title>
        <authorList>
            <person name="Parey E."/>
            <person name="Louis A."/>
            <person name="Montfort J."/>
            <person name="Bouchez O."/>
            <person name="Roques C."/>
            <person name="Iampietro C."/>
            <person name="Lluch J."/>
            <person name="Castinel A."/>
            <person name="Donnadieu C."/>
            <person name="Desvignes T."/>
            <person name="Floi Bucao C."/>
            <person name="Jouanno E."/>
            <person name="Wen M."/>
            <person name="Mejri S."/>
            <person name="Dirks R."/>
            <person name="Jansen H."/>
            <person name="Henkel C."/>
            <person name="Chen W.J."/>
            <person name="Zahm M."/>
            <person name="Cabau C."/>
            <person name="Klopp C."/>
            <person name="Thompson A.W."/>
            <person name="Robinson-Rechavi M."/>
            <person name="Braasch I."/>
            <person name="Lecointre G."/>
            <person name="Bobe J."/>
            <person name="Postlethwait J.H."/>
            <person name="Berthelot C."/>
            <person name="Roest Crollius H."/>
            <person name="Guiguen Y."/>
        </authorList>
    </citation>
    <scope>NUCLEOTIDE SEQUENCE</scope>
    <source>
        <strain evidence="2">WJC10195</strain>
    </source>
</reference>